<dbReference type="InParanoid" id="K2S279"/>
<feature type="region of interest" description="Disordered" evidence="1">
    <location>
        <begin position="1"/>
        <end position="105"/>
    </location>
</feature>
<name>K2S279_MACPH</name>
<accession>K2S279</accession>
<dbReference type="Proteomes" id="UP000007129">
    <property type="component" value="Unassembled WGS sequence"/>
</dbReference>
<dbReference type="VEuPathDB" id="FungiDB:MPH_12049"/>
<evidence type="ECO:0000256" key="1">
    <source>
        <dbReference type="SAM" id="MobiDB-lite"/>
    </source>
</evidence>
<reference evidence="2 3" key="1">
    <citation type="journal article" date="2012" name="BMC Genomics">
        <title>Tools to kill: Genome of one of the most destructive plant pathogenic fungi Macrophomina phaseolina.</title>
        <authorList>
            <person name="Islam M.S."/>
            <person name="Haque M.S."/>
            <person name="Islam M.M."/>
            <person name="Emdad E.M."/>
            <person name="Halim A."/>
            <person name="Hossen Q.M.M."/>
            <person name="Hossain M.Z."/>
            <person name="Ahmed B."/>
            <person name="Rahim S."/>
            <person name="Rahman M.S."/>
            <person name="Alam M.M."/>
            <person name="Hou S."/>
            <person name="Wan X."/>
            <person name="Saito J.A."/>
            <person name="Alam M."/>
        </authorList>
    </citation>
    <scope>NUCLEOTIDE SEQUENCE [LARGE SCALE GENOMIC DNA]</scope>
    <source>
        <strain evidence="2 3">MS6</strain>
    </source>
</reference>
<evidence type="ECO:0000313" key="2">
    <source>
        <dbReference type="EMBL" id="EKG10835.1"/>
    </source>
</evidence>
<sequence>MLDQAAEAEQQGGAEANGQALRQGQDGRVHPVSAAVGVEHGGHGGPQDAAGVVEHVGDGKGQGGRGEVAPPGCSEDAGRRERELSAAVRLPKAEEDEEEEADDEGCYDVSVGGLVEACPHDAGEYWNTPGGEEQDTCRLVYLSARPVTHYSRRLLTEIVDLLDGLKKW</sequence>
<gene>
    <name evidence="2" type="ORF">MPH_12049</name>
</gene>
<evidence type="ECO:0000313" key="3">
    <source>
        <dbReference type="Proteomes" id="UP000007129"/>
    </source>
</evidence>
<dbReference type="HOGENOM" id="CLU_1586809_0_0_1"/>
<comment type="caution">
    <text evidence="2">The sequence shown here is derived from an EMBL/GenBank/DDBJ whole genome shotgun (WGS) entry which is preliminary data.</text>
</comment>
<feature type="compositionally biased region" description="Low complexity" evidence="1">
    <location>
        <begin position="1"/>
        <end position="20"/>
    </location>
</feature>
<dbReference type="EMBL" id="AHHD01000501">
    <property type="protein sequence ID" value="EKG10835.1"/>
    <property type="molecule type" value="Genomic_DNA"/>
</dbReference>
<protein>
    <submittedName>
        <fullName evidence="2">Uncharacterized protein</fullName>
    </submittedName>
</protein>
<proteinExistence type="predicted"/>
<organism evidence="2 3">
    <name type="scientific">Macrophomina phaseolina (strain MS6)</name>
    <name type="common">Charcoal rot fungus</name>
    <dbReference type="NCBI Taxonomy" id="1126212"/>
    <lineage>
        <taxon>Eukaryota</taxon>
        <taxon>Fungi</taxon>
        <taxon>Dikarya</taxon>
        <taxon>Ascomycota</taxon>
        <taxon>Pezizomycotina</taxon>
        <taxon>Dothideomycetes</taxon>
        <taxon>Dothideomycetes incertae sedis</taxon>
        <taxon>Botryosphaeriales</taxon>
        <taxon>Botryosphaeriaceae</taxon>
        <taxon>Macrophomina</taxon>
    </lineage>
</organism>
<feature type="compositionally biased region" description="Acidic residues" evidence="1">
    <location>
        <begin position="94"/>
        <end position="105"/>
    </location>
</feature>
<dbReference type="AlphaFoldDB" id="K2S279"/>